<dbReference type="Proteomes" id="UP001181693">
    <property type="component" value="Unassembled WGS sequence"/>
</dbReference>
<keyword evidence="2" id="KW-1185">Reference proteome</keyword>
<sequence>MGYQSQSWPNIYLRYGQAWHSTLGMIYLSKKGAGMLQYIYIAYVAVLANSGPLCRYDWGPPTDRTQGPTENGLHPSLHVLLSTLACVVLEPHEFVHFAKKSTAVARSSSTDHFKALCVLSSQHGVLLSDLTPVRKS</sequence>
<organism evidence="1 2">
    <name type="scientific">Pyxicephalus adspersus</name>
    <name type="common">African bullfrog</name>
    <dbReference type="NCBI Taxonomy" id="30357"/>
    <lineage>
        <taxon>Eukaryota</taxon>
        <taxon>Metazoa</taxon>
        <taxon>Chordata</taxon>
        <taxon>Craniata</taxon>
        <taxon>Vertebrata</taxon>
        <taxon>Euteleostomi</taxon>
        <taxon>Amphibia</taxon>
        <taxon>Batrachia</taxon>
        <taxon>Anura</taxon>
        <taxon>Neobatrachia</taxon>
        <taxon>Ranoidea</taxon>
        <taxon>Pyxicephalidae</taxon>
        <taxon>Pyxicephalinae</taxon>
        <taxon>Pyxicephalus</taxon>
    </lineage>
</organism>
<evidence type="ECO:0000313" key="1">
    <source>
        <dbReference type="EMBL" id="DBA31941.1"/>
    </source>
</evidence>
<name>A0AAV3B3S4_PYXAD</name>
<accession>A0AAV3B3S4</accession>
<protein>
    <submittedName>
        <fullName evidence="1">Uncharacterized protein</fullName>
    </submittedName>
</protein>
<dbReference type="EMBL" id="DYDO01000002">
    <property type="protein sequence ID" value="DBA31941.1"/>
    <property type="molecule type" value="Genomic_DNA"/>
</dbReference>
<dbReference type="AlphaFoldDB" id="A0AAV3B3S4"/>
<evidence type="ECO:0000313" key="2">
    <source>
        <dbReference type="Proteomes" id="UP001181693"/>
    </source>
</evidence>
<reference evidence="1" key="1">
    <citation type="thesis" date="2020" institute="ProQuest LLC" country="789 East Eisenhower Parkway, Ann Arbor, MI, USA">
        <title>Comparative Genomics and Chromosome Evolution.</title>
        <authorList>
            <person name="Mudd A.B."/>
        </authorList>
    </citation>
    <scope>NUCLEOTIDE SEQUENCE</scope>
    <source>
        <strain evidence="1">1538</strain>
        <tissue evidence="1">Blood</tissue>
    </source>
</reference>
<comment type="caution">
    <text evidence="1">The sequence shown here is derived from an EMBL/GenBank/DDBJ whole genome shotgun (WGS) entry which is preliminary data.</text>
</comment>
<proteinExistence type="predicted"/>
<gene>
    <name evidence="1" type="ORF">GDO54_007697</name>
</gene>